<dbReference type="Proteomes" id="UP001163321">
    <property type="component" value="Chromosome 2"/>
</dbReference>
<sequence length="113" mass="12767">MKTIAEAFGTGSSSSLLSHDPTSAQHGRNFFKSFATLISQTLRLSQNQCSRLNPSTDYPFFVLRRDDILDTLNDQKVSQDAQFLSTKRLKGIVMITSQPLWYFFCFGGIRQHG</sequence>
<name>A0ACC0WEK0_9STRA</name>
<reference evidence="1 2" key="1">
    <citation type="journal article" date="2022" name="bioRxiv">
        <title>The genome of the oomycete Peronosclerospora sorghi, a cosmopolitan pathogen of maize and sorghum, is inflated with dispersed pseudogenes.</title>
        <authorList>
            <person name="Fletcher K."/>
            <person name="Martin F."/>
            <person name="Isakeit T."/>
            <person name="Cavanaugh K."/>
            <person name="Magill C."/>
            <person name="Michelmore R."/>
        </authorList>
    </citation>
    <scope>NUCLEOTIDE SEQUENCE [LARGE SCALE GENOMIC DNA]</scope>
    <source>
        <strain evidence="1">P6</strain>
    </source>
</reference>
<gene>
    <name evidence="1" type="ORF">PsorP6_017923</name>
</gene>
<dbReference type="EMBL" id="CM047581">
    <property type="protein sequence ID" value="KAI9916721.1"/>
    <property type="molecule type" value="Genomic_DNA"/>
</dbReference>
<accession>A0ACC0WEK0</accession>
<proteinExistence type="predicted"/>
<keyword evidence="2" id="KW-1185">Reference proteome</keyword>
<protein>
    <submittedName>
        <fullName evidence="1">Uncharacterized protein</fullName>
    </submittedName>
</protein>
<comment type="caution">
    <text evidence="1">The sequence shown here is derived from an EMBL/GenBank/DDBJ whole genome shotgun (WGS) entry which is preliminary data.</text>
</comment>
<organism evidence="1 2">
    <name type="scientific">Peronosclerospora sorghi</name>
    <dbReference type="NCBI Taxonomy" id="230839"/>
    <lineage>
        <taxon>Eukaryota</taxon>
        <taxon>Sar</taxon>
        <taxon>Stramenopiles</taxon>
        <taxon>Oomycota</taxon>
        <taxon>Peronosporomycetes</taxon>
        <taxon>Peronosporales</taxon>
        <taxon>Peronosporaceae</taxon>
        <taxon>Peronosclerospora</taxon>
    </lineage>
</organism>
<evidence type="ECO:0000313" key="2">
    <source>
        <dbReference type="Proteomes" id="UP001163321"/>
    </source>
</evidence>
<evidence type="ECO:0000313" key="1">
    <source>
        <dbReference type="EMBL" id="KAI9916721.1"/>
    </source>
</evidence>